<dbReference type="Proteomes" id="UP001139104">
    <property type="component" value="Unassembled WGS sequence"/>
</dbReference>
<gene>
    <name evidence="3" type="ORF">K2U94_19240</name>
</gene>
<feature type="region of interest" description="Disordered" evidence="1">
    <location>
        <begin position="24"/>
        <end position="92"/>
    </location>
</feature>
<feature type="chain" id="PRO_5046473468" evidence="2">
    <location>
        <begin position="23"/>
        <end position="92"/>
    </location>
</feature>
<feature type="signal peptide" evidence="2">
    <location>
        <begin position="1"/>
        <end position="22"/>
    </location>
</feature>
<evidence type="ECO:0000313" key="4">
    <source>
        <dbReference type="Proteomes" id="UP001139104"/>
    </source>
</evidence>
<comment type="caution">
    <text evidence="3">The sequence shown here is derived from an EMBL/GenBank/DDBJ whole genome shotgun (WGS) entry which is preliminary data.</text>
</comment>
<feature type="compositionally biased region" description="Basic residues" evidence="1">
    <location>
        <begin position="29"/>
        <end position="39"/>
    </location>
</feature>
<keyword evidence="4" id="KW-1185">Reference proteome</keyword>
<protein>
    <submittedName>
        <fullName evidence="3">Uncharacterized protein</fullName>
    </submittedName>
</protein>
<proteinExistence type="predicted"/>
<evidence type="ECO:0000313" key="3">
    <source>
        <dbReference type="EMBL" id="MCI4684877.1"/>
    </source>
</evidence>
<dbReference type="RefSeq" id="WP_243068753.1">
    <property type="nucleotide sequence ID" value="NZ_JAIVFK010000022.1"/>
</dbReference>
<dbReference type="EMBL" id="JAIVFP010000001">
    <property type="protein sequence ID" value="MCI4684877.1"/>
    <property type="molecule type" value="Genomic_DNA"/>
</dbReference>
<reference evidence="3" key="1">
    <citation type="journal article" date="2022" name="ISME J.">
        <title>Identification of active gaseous-alkane degraders at natural gas seeps.</title>
        <authorList>
            <person name="Farhan Ul Haque M."/>
            <person name="Hernandez M."/>
            <person name="Crombie A.T."/>
            <person name="Murrell J.C."/>
        </authorList>
    </citation>
    <scope>NUCLEOTIDE SEQUENCE</scope>
    <source>
        <strain evidence="3">PC2</strain>
    </source>
</reference>
<organism evidence="3 4">
    <name type="scientific">Candidatus Rhodoblastus alkanivorans</name>
    <dbReference type="NCBI Taxonomy" id="2954117"/>
    <lineage>
        <taxon>Bacteria</taxon>
        <taxon>Pseudomonadati</taxon>
        <taxon>Pseudomonadota</taxon>
        <taxon>Alphaproteobacteria</taxon>
        <taxon>Hyphomicrobiales</taxon>
        <taxon>Rhodoblastaceae</taxon>
        <taxon>Rhodoblastus</taxon>
    </lineage>
</organism>
<evidence type="ECO:0000256" key="1">
    <source>
        <dbReference type="SAM" id="MobiDB-lite"/>
    </source>
</evidence>
<accession>A0ABS9ZF59</accession>
<sequence length="92" mass="9499">MRKSIGLAAAFGLVLFASTAIAAQEGAPRHHHRPRHHGVRPAPPADARYPVGERGTVAPSPRGNSEPEAGDGPGLSRDPDDCNMGCIGGNPD</sequence>
<keyword evidence="2" id="KW-0732">Signal</keyword>
<evidence type="ECO:0000256" key="2">
    <source>
        <dbReference type="SAM" id="SignalP"/>
    </source>
</evidence>
<name>A0ABS9ZF59_9HYPH</name>